<evidence type="ECO:0000259" key="2">
    <source>
        <dbReference type="Pfam" id="PF21806"/>
    </source>
</evidence>
<dbReference type="Proteomes" id="UP001499947">
    <property type="component" value="Unassembled WGS sequence"/>
</dbReference>
<organism evidence="3 4">
    <name type="scientific">Streptomyces yatensis</name>
    <dbReference type="NCBI Taxonomy" id="155177"/>
    <lineage>
        <taxon>Bacteria</taxon>
        <taxon>Bacillati</taxon>
        <taxon>Actinomycetota</taxon>
        <taxon>Actinomycetes</taxon>
        <taxon>Kitasatosporales</taxon>
        <taxon>Streptomycetaceae</taxon>
        <taxon>Streptomyces</taxon>
        <taxon>Streptomyces violaceusniger group</taxon>
    </lineage>
</organism>
<dbReference type="RefSeq" id="WP_343245309.1">
    <property type="nucleotide sequence ID" value="NZ_BAAALR010000121.1"/>
</dbReference>
<sequence length="183" mass="20572">MHRARHGRADAVRAARDHLDRGESSTSQIPAAYDIPTPEEAVFRSRRPSCLTADDPADRASWWRPWLDLIQDTVARGVVVRRARIVSEPVSEYIRFEHSGTFTNIAAGEQVRWLPRRRASDIALPGNDFWLFDSRIIRWNHFTGDGGSAGQDVSDDPAAAKLCAAAFDEVWAAAIPHEQYELH</sequence>
<keyword evidence="4" id="KW-1185">Reference proteome</keyword>
<evidence type="ECO:0000256" key="1">
    <source>
        <dbReference type="SAM" id="MobiDB-lite"/>
    </source>
</evidence>
<name>A0ABN2JIM6_9ACTN</name>
<evidence type="ECO:0000313" key="4">
    <source>
        <dbReference type="Proteomes" id="UP001499947"/>
    </source>
</evidence>
<accession>A0ABN2JIM6</accession>
<feature type="compositionally biased region" description="Basic and acidic residues" evidence="1">
    <location>
        <begin position="7"/>
        <end position="23"/>
    </location>
</feature>
<gene>
    <name evidence="3" type="ORF">GCM10009680_81940</name>
</gene>
<protein>
    <recommendedName>
        <fullName evidence="2">DUF6879 domain-containing protein</fullName>
    </recommendedName>
</protein>
<feature type="region of interest" description="Disordered" evidence="1">
    <location>
        <begin position="1"/>
        <end position="30"/>
    </location>
</feature>
<evidence type="ECO:0000313" key="3">
    <source>
        <dbReference type="EMBL" id="GAA1728370.1"/>
    </source>
</evidence>
<reference evidence="3 4" key="1">
    <citation type="journal article" date="2019" name="Int. J. Syst. Evol. Microbiol.">
        <title>The Global Catalogue of Microorganisms (GCM) 10K type strain sequencing project: providing services to taxonomists for standard genome sequencing and annotation.</title>
        <authorList>
            <consortium name="The Broad Institute Genomics Platform"/>
            <consortium name="The Broad Institute Genome Sequencing Center for Infectious Disease"/>
            <person name="Wu L."/>
            <person name="Ma J."/>
        </authorList>
    </citation>
    <scope>NUCLEOTIDE SEQUENCE [LARGE SCALE GENOMIC DNA]</scope>
    <source>
        <strain evidence="3 4">JCM 13244</strain>
    </source>
</reference>
<comment type="caution">
    <text evidence="3">The sequence shown here is derived from an EMBL/GenBank/DDBJ whole genome shotgun (WGS) entry which is preliminary data.</text>
</comment>
<feature type="domain" description="DUF6879" evidence="2">
    <location>
        <begin position="55"/>
        <end position="180"/>
    </location>
</feature>
<dbReference type="InterPro" id="IPR049244">
    <property type="entry name" value="DUF6879"/>
</dbReference>
<dbReference type="Pfam" id="PF21806">
    <property type="entry name" value="DUF6879"/>
    <property type="match status" value="1"/>
</dbReference>
<proteinExistence type="predicted"/>
<dbReference type="EMBL" id="BAAALR010000121">
    <property type="protein sequence ID" value="GAA1728370.1"/>
    <property type="molecule type" value="Genomic_DNA"/>
</dbReference>